<feature type="compositionally biased region" description="Low complexity" evidence="10">
    <location>
        <begin position="296"/>
        <end position="312"/>
    </location>
</feature>
<proteinExistence type="predicted"/>
<dbReference type="InterPro" id="IPR012337">
    <property type="entry name" value="RNaseH-like_sf"/>
</dbReference>
<comment type="caution">
    <text evidence="12">The sequence shown here is derived from an EMBL/GenBank/DDBJ whole genome shotgun (WGS) entry which is preliminary data.</text>
</comment>
<keyword evidence="6" id="KW-0238">DNA-binding</keyword>
<dbReference type="SUPFAM" id="SSF53098">
    <property type="entry name" value="Ribonuclease H-like"/>
    <property type="match status" value="1"/>
</dbReference>
<evidence type="ECO:0000256" key="6">
    <source>
        <dbReference type="ARBA" id="ARBA00023125"/>
    </source>
</evidence>
<dbReference type="GO" id="GO:0005634">
    <property type="term" value="C:nucleus"/>
    <property type="evidence" value="ECO:0007669"/>
    <property type="project" value="UniProtKB-SubCell"/>
</dbReference>
<dbReference type="EMBL" id="JAUIZM010000009">
    <property type="protein sequence ID" value="KAK1364640.1"/>
    <property type="molecule type" value="Genomic_DNA"/>
</dbReference>
<keyword evidence="4" id="KW-0862">Zinc</keyword>
<organism evidence="12 13">
    <name type="scientific">Heracleum sosnowskyi</name>
    <dbReference type="NCBI Taxonomy" id="360622"/>
    <lineage>
        <taxon>Eukaryota</taxon>
        <taxon>Viridiplantae</taxon>
        <taxon>Streptophyta</taxon>
        <taxon>Embryophyta</taxon>
        <taxon>Tracheophyta</taxon>
        <taxon>Spermatophyta</taxon>
        <taxon>Magnoliopsida</taxon>
        <taxon>eudicotyledons</taxon>
        <taxon>Gunneridae</taxon>
        <taxon>Pentapetalae</taxon>
        <taxon>asterids</taxon>
        <taxon>campanulids</taxon>
        <taxon>Apiales</taxon>
        <taxon>Apiaceae</taxon>
        <taxon>Apioideae</taxon>
        <taxon>apioid superclade</taxon>
        <taxon>Tordylieae</taxon>
        <taxon>Tordyliinae</taxon>
        <taxon>Heracleum</taxon>
    </lineage>
</organism>
<accession>A0AAD8HBU0</accession>
<dbReference type="InterPro" id="IPR003656">
    <property type="entry name" value="Znf_BED"/>
</dbReference>
<feature type="domain" description="BED-type" evidence="11">
    <location>
        <begin position="62"/>
        <end position="117"/>
    </location>
</feature>
<feature type="compositionally biased region" description="Polar residues" evidence="10">
    <location>
        <begin position="1"/>
        <end position="10"/>
    </location>
</feature>
<dbReference type="Pfam" id="PF05699">
    <property type="entry name" value="Dimer_Tnp_hAT"/>
    <property type="match status" value="1"/>
</dbReference>
<evidence type="ECO:0000256" key="9">
    <source>
        <dbReference type="PROSITE-ProRule" id="PRU00027"/>
    </source>
</evidence>
<dbReference type="GO" id="GO:0008270">
    <property type="term" value="F:zinc ion binding"/>
    <property type="evidence" value="ECO:0007669"/>
    <property type="project" value="UniProtKB-KW"/>
</dbReference>
<keyword evidence="13" id="KW-1185">Reference proteome</keyword>
<dbReference type="GO" id="GO:0046983">
    <property type="term" value="F:protein dimerization activity"/>
    <property type="evidence" value="ECO:0007669"/>
    <property type="project" value="InterPro"/>
</dbReference>
<feature type="region of interest" description="Disordered" evidence="10">
    <location>
        <begin position="1"/>
        <end position="64"/>
    </location>
</feature>
<keyword evidence="8" id="KW-0539">Nucleus</keyword>
<dbReference type="InterPro" id="IPR052035">
    <property type="entry name" value="ZnF_BED_domain_contain"/>
</dbReference>
<feature type="compositionally biased region" description="Low complexity" evidence="10">
    <location>
        <begin position="18"/>
        <end position="30"/>
    </location>
</feature>
<gene>
    <name evidence="12" type="ORF">POM88_040201</name>
</gene>
<dbReference type="SMART" id="SM00614">
    <property type="entry name" value="ZnF_BED"/>
    <property type="match status" value="1"/>
</dbReference>
<reference evidence="12" key="1">
    <citation type="submission" date="2023-02" db="EMBL/GenBank/DDBJ databases">
        <title>Genome of toxic invasive species Heracleum sosnowskyi carries increased number of genes despite the absence of recent whole-genome duplications.</title>
        <authorList>
            <person name="Schelkunov M."/>
            <person name="Shtratnikova V."/>
            <person name="Makarenko M."/>
            <person name="Klepikova A."/>
            <person name="Omelchenko D."/>
            <person name="Novikova G."/>
            <person name="Obukhova E."/>
            <person name="Bogdanov V."/>
            <person name="Penin A."/>
            <person name="Logacheva M."/>
        </authorList>
    </citation>
    <scope>NUCLEOTIDE SEQUENCE</scope>
    <source>
        <strain evidence="12">Hsosn_3</strain>
        <tissue evidence="12">Leaf</tissue>
    </source>
</reference>
<evidence type="ECO:0000313" key="12">
    <source>
        <dbReference type="EMBL" id="KAK1364640.1"/>
    </source>
</evidence>
<name>A0AAD8HBU0_9APIA</name>
<evidence type="ECO:0000256" key="2">
    <source>
        <dbReference type="ARBA" id="ARBA00022723"/>
    </source>
</evidence>
<dbReference type="PANTHER" id="PTHR46481">
    <property type="entry name" value="ZINC FINGER BED DOMAIN-CONTAINING PROTEIN 4"/>
    <property type="match status" value="1"/>
</dbReference>
<evidence type="ECO:0000256" key="5">
    <source>
        <dbReference type="ARBA" id="ARBA00023015"/>
    </source>
</evidence>
<dbReference type="Proteomes" id="UP001237642">
    <property type="component" value="Unassembled WGS sequence"/>
</dbReference>
<evidence type="ECO:0000256" key="3">
    <source>
        <dbReference type="ARBA" id="ARBA00022771"/>
    </source>
</evidence>
<reference evidence="12" key="2">
    <citation type="submission" date="2023-05" db="EMBL/GenBank/DDBJ databases">
        <authorList>
            <person name="Schelkunov M.I."/>
        </authorList>
    </citation>
    <scope>NUCLEOTIDE SEQUENCE</scope>
    <source>
        <strain evidence="12">Hsosn_3</strain>
        <tissue evidence="12">Leaf</tissue>
    </source>
</reference>
<dbReference type="PANTHER" id="PTHR46481:SF11">
    <property type="entry name" value="ZINC FINGER BED DOMAIN-CONTAINING PROTEIN RICESLEEPER 2-LIKE"/>
    <property type="match status" value="1"/>
</dbReference>
<dbReference type="PROSITE" id="PS50808">
    <property type="entry name" value="ZF_BED"/>
    <property type="match status" value="1"/>
</dbReference>
<dbReference type="InterPro" id="IPR008906">
    <property type="entry name" value="HATC_C_dom"/>
</dbReference>
<evidence type="ECO:0000259" key="11">
    <source>
        <dbReference type="PROSITE" id="PS50808"/>
    </source>
</evidence>
<dbReference type="AlphaFoldDB" id="A0AAD8HBU0"/>
<evidence type="ECO:0000256" key="4">
    <source>
        <dbReference type="ARBA" id="ARBA00022833"/>
    </source>
</evidence>
<evidence type="ECO:0000256" key="8">
    <source>
        <dbReference type="ARBA" id="ARBA00023242"/>
    </source>
</evidence>
<feature type="region of interest" description="Disordered" evidence="10">
    <location>
        <begin position="281"/>
        <end position="312"/>
    </location>
</feature>
<dbReference type="SUPFAM" id="SSF57667">
    <property type="entry name" value="beta-beta-alpha zinc fingers"/>
    <property type="match status" value="1"/>
</dbReference>
<evidence type="ECO:0000256" key="7">
    <source>
        <dbReference type="ARBA" id="ARBA00023163"/>
    </source>
</evidence>
<keyword evidence="7" id="KW-0804">Transcription</keyword>
<feature type="compositionally biased region" description="Acidic residues" evidence="10">
    <location>
        <begin position="40"/>
        <end position="52"/>
    </location>
</feature>
<sequence>MSSHPVSSSEKVPDESSEPSASAAAELQSANKDSNSTPESEPDVIGNDDDANESGQKGDNSKFRSDVWGHFTKKKVDGNLKAICNYCKLAMKGDSGSGTTHLRNHYNKKHNKKPSENIRQRLLASNFNKNHPELAAYSFSYEAAKNELAKMIIMHEYLISMVDHIGFRSCILRFIYVPCPHTKEVLADHLLECLMDWNLDRKLSCLTVDNCTTNDAMIEILLEKLDSSSLIAGGSLFHMRCSAHILNLIVKDGLEVIKSGVEKIRDSVAYWTATPKREEKFEGTARQEYHERQVASKEGNGDSNSSDSIVSSGNASQYDLFISTKKRKRVDYIKSELDNYLDEDVLPKIEGFDVLNWWKANAPKYPTLQFMARDFLVVPASSVAYESAFSSSGRLVSPHRNRLHPKTIETLMCAQSWLWAAEMKGMQIGFNFQS</sequence>
<comment type="subcellular location">
    <subcellularLocation>
        <location evidence="1">Nucleus</location>
    </subcellularLocation>
</comment>
<keyword evidence="3 9" id="KW-0863">Zinc-finger</keyword>
<dbReference type="InterPro" id="IPR036236">
    <property type="entry name" value="Znf_C2H2_sf"/>
</dbReference>
<evidence type="ECO:0000313" key="13">
    <source>
        <dbReference type="Proteomes" id="UP001237642"/>
    </source>
</evidence>
<evidence type="ECO:0000256" key="10">
    <source>
        <dbReference type="SAM" id="MobiDB-lite"/>
    </source>
</evidence>
<dbReference type="GO" id="GO:0003677">
    <property type="term" value="F:DNA binding"/>
    <property type="evidence" value="ECO:0007669"/>
    <property type="project" value="UniProtKB-KW"/>
</dbReference>
<evidence type="ECO:0000256" key="1">
    <source>
        <dbReference type="ARBA" id="ARBA00004123"/>
    </source>
</evidence>
<feature type="compositionally biased region" description="Basic and acidic residues" evidence="10">
    <location>
        <begin position="281"/>
        <end position="295"/>
    </location>
</feature>
<protein>
    <recommendedName>
        <fullName evidence="11">BED-type domain-containing protein</fullName>
    </recommendedName>
</protein>
<keyword evidence="2" id="KW-0479">Metal-binding</keyword>
<keyword evidence="5" id="KW-0805">Transcription regulation</keyword>
<dbReference type="Pfam" id="PF02892">
    <property type="entry name" value="zf-BED"/>
    <property type="match status" value="1"/>
</dbReference>